<protein>
    <submittedName>
        <fullName evidence="2">Uncharacterized protein</fullName>
    </submittedName>
</protein>
<accession>A0A1A8J8C9</accession>
<reference evidence="2" key="2">
    <citation type="submission" date="2016-06" db="EMBL/GenBank/DDBJ databases">
        <title>The genome of a short-lived fish provides insights into sex chromosome evolution and the genetic control of aging.</title>
        <authorList>
            <person name="Reichwald K."/>
            <person name="Felder M."/>
            <person name="Petzold A."/>
            <person name="Koch P."/>
            <person name="Groth M."/>
            <person name="Platzer M."/>
        </authorList>
    </citation>
    <scope>NUCLEOTIDE SEQUENCE</scope>
    <source>
        <tissue evidence="2">Brain</tissue>
    </source>
</reference>
<proteinExistence type="predicted"/>
<feature type="non-terminal residue" evidence="2">
    <location>
        <position position="94"/>
    </location>
</feature>
<dbReference type="AlphaFoldDB" id="A0A1A8J8C9"/>
<feature type="non-terminal residue" evidence="2">
    <location>
        <position position="1"/>
    </location>
</feature>
<evidence type="ECO:0000256" key="1">
    <source>
        <dbReference type="SAM" id="MobiDB-lite"/>
    </source>
</evidence>
<name>A0A1A8J8C9_NOTKU</name>
<evidence type="ECO:0000313" key="2">
    <source>
        <dbReference type="EMBL" id="SBR04948.1"/>
    </source>
</evidence>
<organism evidence="2">
    <name type="scientific">Nothobranchius kuhntae</name>
    <name type="common">Beira killifish</name>
    <dbReference type="NCBI Taxonomy" id="321403"/>
    <lineage>
        <taxon>Eukaryota</taxon>
        <taxon>Metazoa</taxon>
        <taxon>Chordata</taxon>
        <taxon>Craniata</taxon>
        <taxon>Vertebrata</taxon>
        <taxon>Euteleostomi</taxon>
        <taxon>Actinopterygii</taxon>
        <taxon>Neopterygii</taxon>
        <taxon>Teleostei</taxon>
        <taxon>Neoteleostei</taxon>
        <taxon>Acanthomorphata</taxon>
        <taxon>Ovalentaria</taxon>
        <taxon>Atherinomorphae</taxon>
        <taxon>Cyprinodontiformes</taxon>
        <taxon>Nothobranchiidae</taxon>
        <taxon>Nothobranchius</taxon>
    </lineage>
</organism>
<gene>
    <name evidence="2" type="primary">CU459095.1</name>
</gene>
<sequence length="94" mass="9548">TESQICGPSAGACSSIRPRAEGLAFFSACSPEVCVSQALPQVPGSLRGSGGPQSCLGPSPPSPWSPGPSHLPCLSDQACSLKPALTMTNFLFTE</sequence>
<dbReference type="EMBL" id="HAED01018503">
    <property type="protein sequence ID" value="SBR04948.1"/>
    <property type="molecule type" value="Transcribed_RNA"/>
</dbReference>
<reference evidence="2" key="1">
    <citation type="submission" date="2016-05" db="EMBL/GenBank/DDBJ databases">
        <authorList>
            <person name="Lavstsen T."/>
            <person name="Jespersen J.S."/>
        </authorList>
    </citation>
    <scope>NUCLEOTIDE SEQUENCE</scope>
    <source>
        <tissue evidence="2">Brain</tissue>
    </source>
</reference>
<feature type="region of interest" description="Disordered" evidence="1">
    <location>
        <begin position="45"/>
        <end position="69"/>
    </location>
</feature>